<evidence type="ECO:0000256" key="9">
    <source>
        <dbReference type="ARBA" id="ARBA00068096"/>
    </source>
</evidence>
<dbReference type="InterPro" id="IPR033116">
    <property type="entry name" value="TRYPSIN_SER"/>
</dbReference>
<dbReference type="SMART" id="SM00020">
    <property type="entry name" value="Tryp_SPc"/>
    <property type="match status" value="1"/>
</dbReference>
<keyword evidence="7" id="KW-1015">Disulfide bond</keyword>
<feature type="signal peptide" evidence="12">
    <location>
        <begin position="1"/>
        <end position="20"/>
    </location>
</feature>
<dbReference type="SUPFAM" id="SSF50494">
    <property type="entry name" value="Trypsin-like serine proteases"/>
    <property type="match status" value="1"/>
</dbReference>
<dbReference type="InterPro" id="IPR050127">
    <property type="entry name" value="Serine_Proteases_S1"/>
</dbReference>
<dbReference type="GO" id="GO:0005615">
    <property type="term" value="C:extracellular space"/>
    <property type="evidence" value="ECO:0007669"/>
    <property type="project" value="TreeGrafter"/>
</dbReference>
<dbReference type="EMBL" id="CAKOFQ010006721">
    <property type="protein sequence ID" value="CAH1965089.1"/>
    <property type="molecule type" value="Genomic_DNA"/>
</dbReference>
<dbReference type="InterPro" id="IPR018114">
    <property type="entry name" value="TRYPSIN_HIS"/>
</dbReference>
<dbReference type="FunFam" id="2.40.10.10:FF:000038">
    <property type="entry name" value="Serine protease"/>
    <property type="match status" value="1"/>
</dbReference>
<evidence type="ECO:0000256" key="5">
    <source>
        <dbReference type="ARBA" id="ARBA00022801"/>
    </source>
</evidence>
<evidence type="ECO:0000256" key="12">
    <source>
        <dbReference type="SAM" id="SignalP"/>
    </source>
</evidence>
<dbReference type="InterPro" id="IPR001314">
    <property type="entry name" value="Peptidase_S1A"/>
</dbReference>
<evidence type="ECO:0000259" key="13">
    <source>
        <dbReference type="PROSITE" id="PS50240"/>
    </source>
</evidence>
<evidence type="ECO:0000256" key="6">
    <source>
        <dbReference type="ARBA" id="ARBA00022825"/>
    </source>
</evidence>
<dbReference type="InterPro" id="IPR043504">
    <property type="entry name" value="Peptidase_S1_PA_chymotrypsin"/>
</dbReference>
<keyword evidence="15" id="KW-1185">Reference proteome</keyword>
<feature type="chain" id="PRO_5040155643" description="Phenoloxidase-activating factor 2" evidence="12">
    <location>
        <begin position="21"/>
        <end position="405"/>
    </location>
</feature>
<keyword evidence="4 12" id="KW-0732">Signal</keyword>
<dbReference type="PANTHER" id="PTHR24264">
    <property type="entry name" value="TRYPSIN-RELATED"/>
    <property type="match status" value="1"/>
</dbReference>
<dbReference type="OrthoDB" id="5918597at2759"/>
<dbReference type="PROSITE" id="PS50240">
    <property type="entry name" value="TRYPSIN_DOM"/>
    <property type="match status" value="1"/>
</dbReference>
<keyword evidence="3 11" id="KW-0645">Protease</keyword>
<evidence type="ECO:0000313" key="14">
    <source>
        <dbReference type="EMBL" id="CAH1965089.1"/>
    </source>
</evidence>
<dbReference type="GO" id="GO:0004252">
    <property type="term" value="F:serine-type endopeptidase activity"/>
    <property type="evidence" value="ECO:0007669"/>
    <property type="project" value="InterPro"/>
</dbReference>
<evidence type="ECO:0000256" key="4">
    <source>
        <dbReference type="ARBA" id="ARBA00022729"/>
    </source>
</evidence>
<dbReference type="InterPro" id="IPR001254">
    <property type="entry name" value="Trypsin_dom"/>
</dbReference>
<dbReference type="AlphaFoldDB" id="A0A9P0K473"/>
<dbReference type="PROSITE" id="PS00135">
    <property type="entry name" value="TRYPSIN_SER"/>
    <property type="match status" value="1"/>
</dbReference>
<dbReference type="SMART" id="SM00680">
    <property type="entry name" value="CLIP"/>
    <property type="match status" value="1"/>
</dbReference>
<dbReference type="PROSITE" id="PS00134">
    <property type="entry name" value="TRYPSIN_HIS"/>
    <property type="match status" value="1"/>
</dbReference>
<dbReference type="InterPro" id="IPR022700">
    <property type="entry name" value="CLIP"/>
</dbReference>
<organism evidence="14 15">
    <name type="scientific">Acanthoscelides obtectus</name>
    <name type="common">Bean weevil</name>
    <name type="synonym">Bruchus obtectus</name>
    <dbReference type="NCBI Taxonomy" id="200917"/>
    <lineage>
        <taxon>Eukaryota</taxon>
        <taxon>Metazoa</taxon>
        <taxon>Ecdysozoa</taxon>
        <taxon>Arthropoda</taxon>
        <taxon>Hexapoda</taxon>
        <taxon>Insecta</taxon>
        <taxon>Pterygota</taxon>
        <taxon>Neoptera</taxon>
        <taxon>Endopterygota</taxon>
        <taxon>Coleoptera</taxon>
        <taxon>Polyphaga</taxon>
        <taxon>Cucujiformia</taxon>
        <taxon>Chrysomeloidea</taxon>
        <taxon>Chrysomelidae</taxon>
        <taxon>Bruchinae</taxon>
        <taxon>Bruchini</taxon>
        <taxon>Acanthoscelides</taxon>
    </lineage>
</organism>
<evidence type="ECO:0000313" key="15">
    <source>
        <dbReference type="Proteomes" id="UP001152888"/>
    </source>
</evidence>
<dbReference type="GO" id="GO:0006508">
    <property type="term" value="P:proteolysis"/>
    <property type="evidence" value="ECO:0007669"/>
    <property type="project" value="UniProtKB-KW"/>
</dbReference>
<accession>A0A9P0K473</accession>
<keyword evidence="6 11" id="KW-0720">Serine protease</keyword>
<dbReference type="Pfam" id="PF00089">
    <property type="entry name" value="Trypsin"/>
    <property type="match status" value="1"/>
</dbReference>
<evidence type="ECO:0000256" key="3">
    <source>
        <dbReference type="ARBA" id="ARBA00022670"/>
    </source>
</evidence>
<keyword evidence="2" id="KW-0964">Secreted</keyword>
<comment type="subcellular location">
    <subcellularLocation>
        <location evidence="1">Secreted</location>
    </subcellularLocation>
</comment>
<reference evidence="14" key="1">
    <citation type="submission" date="2022-03" db="EMBL/GenBank/DDBJ databases">
        <authorList>
            <person name="Sayadi A."/>
        </authorList>
    </citation>
    <scope>NUCLEOTIDE SEQUENCE</scope>
</reference>
<dbReference type="CDD" id="cd00190">
    <property type="entry name" value="Tryp_SPc"/>
    <property type="match status" value="1"/>
</dbReference>
<sequence>MVAFCFTTIFILQIINCVYGVVVRTNPERMLINHPKDEGEKKHFFNTYPHIRRRRYLGLGKKFKLNKRYQECVAPGDAKGHCKHHIYCPASLYKEVAALEYLCVIERRFVGVCCPDDITSSNLVGSQLIMDLPAGGYDYEDNENTTGCGLSANTMFSKTKSASKMQIWPWLAALYKIKPFEQGKENQFCGGAILTDTHILSAAHCFTGVTAPEIRARLGEYSFKQHSESRARDYEVAEIIIHENYISANYENDIAIVRLKSSTSFNAYIWPICLPPIEGSYENEMPIVVGWGQLYYGGPTSDVPMQVAVPVWPYQKCVDAYIQKITDNNLCAAGYEGNKDSCQGDSGGPLMYQLDNGRWITIGVVSWGIGCGQKNTPGIYTKVQNYIPWIIRHTMTKSEANKTPA</sequence>
<comment type="caution">
    <text evidence="14">The sequence shown here is derived from an EMBL/GenBank/DDBJ whole genome shotgun (WGS) entry which is preliminary data.</text>
</comment>
<evidence type="ECO:0000256" key="2">
    <source>
        <dbReference type="ARBA" id="ARBA00022525"/>
    </source>
</evidence>
<evidence type="ECO:0000256" key="11">
    <source>
        <dbReference type="RuleBase" id="RU363034"/>
    </source>
</evidence>
<dbReference type="PRINTS" id="PR00722">
    <property type="entry name" value="CHYMOTRYPSIN"/>
</dbReference>
<evidence type="ECO:0000256" key="7">
    <source>
        <dbReference type="ARBA" id="ARBA00023157"/>
    </source>
</evidence>
<keyword evidence="5 11" id="KW-0378">Hydrolase</keyword>
<evidence type="ECO:0000256" key="1">
    <source>
        <dbReference type="ARBA" id="ARBA00004613"/>
    </source>
</evidence>
<gene>
    <name evidence="14" type="ORF">ACAOBT_LOCUS6157</name>
</gene>
<dbReference type="Gene3D" id="2.40.10.10">
    <property type="entry name" value="Trypsin-like serine proteases"/>
    <property type="match status" value="2"/>
</dbReference>
<protein>
    <recommendedName>
        <fullName evidence="9">Phenoloxidase-activating factor 2</fullName>
    </recommendedName>
    <alternativeName>
        <fullName evidence="10">Prophenoloxidase-activating factor II</fullName>
    </alternativeName>
</protein>
<dbReference type="InterPro" id="IPR009003">
    <property type="entry name" value="Peptidase_S1_PA"/>
</dbReference>
<proteinExistence type="inferred from homology"/>
<evidence type="ECO:0000256" key="8">
    <source>
        <dbReference type="ARBA" id="ARBA00024195"/>
    </source>
</evidence>
<dbReference type="PANTHER" id="PTHR24264:SF54">
    <property type="entry name" value="PEPTIDASE S1 DOMAIN-CONTAINING PROTEIN"/>
    <property type="match status" value="1"/>
</dbReference>
<dbReference type="Proteomes" id="UP001152888">
    <property type="component" value="Unassembled WGS sequence"/>
</dbReference>
<feature type="domain" description="Peptidase S1" evidence="13">
    <location>
        <begin position="133"/>
        <end position="395"/>
    </location>
</feature>
<comment type="similarity">
    <text evidence="8">Belongs to the peptidase S1 family. CLIP subfamily.</text>
</comment>
<name>A0A9P0K473_ACAOB</name>
<evidence type="ECO:0000256" key="10">
    <source>
        <dbReference type="ARBA" id="ARBA00076468"/>
    </source>
</evidence>